<organism evidence="3 4">
    <name type="scientific">Tahibacter harae</name>
    <dbReference type="NCBI Taxonomy" id="2963937"/>
    <lineage>
        <taxon>Bacteria</taxon>
        <taxon>Pseudomonadati</taxon>
        <taxon>Pseudomonadota</taxon>
        <taxon>Gammaproteobacteria</taxon>
        <taxon>Lysobacterales</taxon>
        <taxon>Rhodanobacteraceae</taxon>
        <taxon>Tahibacter</taxon>
    </lineage>
</organism>
<dbReference type="InterPro" id="IPR050491">
    <property type="entry name" value="AmpC-like"/>
</dbReference>
<feature type="domain" description="Beta-lactamase-related" evidence="2">
    <location>
        <begin position="33"/>
        <end position="349"/>
    </location>
</feature>
<dbReference type="SUPFAM" id="SSF56601">
    <property type="entry name" value="beta-lactamase/transpeptidase-like"/>
    <property type="match status" value="1"/>
</dbReference>
<gene>
    <name evidence="3" type="ORF">NM961_12295</name>
</gene>
<accession>A0ABT1QT69</accession>
<dbReference type="InterPro" id="IPR012338">
    <property type="entry name" value="Beta-lactam/transpept-like"/>
</dbReference>
<dbReference type="RefSeq" id="WP_255914680.1">
    <property type="nucleotide sequence ID" value="NZ_JANFQO010000010.1"/>
</dbReference>
<keyword evidence="1" id="KW-0732">Signal</keyword>
<dbReference type="Pfam" id="PF00144">
    <property type="entry name" value="Beta-lactamase"/>
    <property type="match status" value="1"/>
</dbReference>
<dbReference type="PANTHER" id="PTHR46825">
    <property type="entry name" value="D-ALANYL-D-ALANINE-CARBOXYPEPTIDASE/ENDOPEPTIDASE AMPH"/>
    <property type="match status" value="1"/>
</dbReference>
<comment type="caution">
    <text evidence="3">The sequence shown here is derived from an EMBL/GenBank/DDBJ whole genome shotgun (WGS) entry which is preliminary data.</text>
</comment>
<dbReference type="InterPro" id="IPR001466">
    <property type="entry name" value="Beta-lactam-related"/>
</dbReference>
<evidence type="ECO:0000313" key="3">
    <source>
        <dbReference type="EMBL" id="MCQ4165490.1"/>
    </source>
</evidence>
<dbReference type="Proteomes" id="UP001165498">
    <property type="component" value="Unassembled WGS sequence"/>
</dbReference>
<feature type="chain" id="PRO_5047175382" evidence="1">
    <location>
        <begin position="21"/>
        <end position="479"/>
    </location>
</feature>
<evidence type="ECO:0000256" key="1">
    <source>
        <dbReference type="SAM" id="SignalP"/>
    </source>
</evidence>
<evidence type="ECO:0000259" key="2">
    <source>
        <dbReference type="Pfam" id="PF00144"/>
    </source>
</evidence>
<reference evidence="3" key="1">
    <citation type="submission" date="2022-07" db="EMBL/GenBank/DDBJ databases">
        <title>Tahibacter sp., a new gammaproteobacterium isolated from the silt sample collected at pig farm.</title>
        <authorList>
            <person name="Chen H."/>
        </authorList>
    </citation>
    <scope>NUCLEOTIDE SEQUENCE</scope>
    <source>
        <strain evidence="3">P2K</strain>
    </source>
</reference>
<evidence type="ECO:0000313" key="4">
    <source>
        <dbReference type="Proteomes" id="UP001165498"/>
    </source>
</evidence>
<dbReference type="Gene3D" id="3.40.710.10">
    <property type="entry name" value="DD-peptidase/beta-lactamase superfamily"/>
    <property type="match status" value="1"/>
</dbReference>
<keyword evidence="4" id="KW-1185">Reference proteome</keyword>
<feature type="signal peptide" evidence="1">
    <location>
        <begin position="1"/>
        <end position="20"/>
    </location>
</feature>
<sequence>MSIRRHGFFLLCLLASVPFAAAAAADETAARLAQQVQANQQRYGIVGQAVAISHNGRELFRAVAGLADAQSGRPVRADDIFPVFSLSKLFVSTLVMQLVEQGKVGLDQPAGRYLPDLPQRWHAITLRQLLDHSSGLPEYFDDAQMAGTAQANASFAAGLPAVYAQLADKPLVFPAGSQTRYTQTNYLVLAHLLETHYGKPYPAIAAERIIKRLRLRHTYLGDETLPQQGVVTAYLSSNGQLQRQPDIAWPRYALGHAGLYMSLGDLTAFLQAVRSGTLVSKATLQQLWQPQTLANGQTGWFATGWEVGESGGYRMAGHDGGARVRVRLLFKDTLDGDSYSVIYLTNGSRRGVWSRTLVDSLLAAAAPQQFRAEALSEQLIRFALQAPDDTAVQQFAGALRAGGGLQGPALERAVNNSGYAIRSNFGVDPALPVFRVNTLLFPASANTWDSLAEAYAAKGDTARAAAARATMSALSGGRR</sequence>
<proteinExistence type="predicted"/>
<name>A0ABT1QT69_9GAMM</name>
<protein>
    <submittedName>
        <fullName evidence="3">Beta-lactamase family protein</fullName>
    </submittedName>
</protein>
<dbReference type="EMBL" id="JANFQO010000010">
    <property type="protein sequence ID" value="MCQ4165490.1"/>
    <property type="molecule type" value="Genomic_DNA"/>
</dbReference>
<dbReference type="PANTHER" id="PTHR46825:SF9">
    <property type="entry name" value="BETA-LACTAMASE-RELATED DOMAIN-CONTAINING PROTEIN"/>
    <property type="match status" value="1"/>
</dbReference>